<gene>
    <name evidence="2" type="ORF">F8C67_07805</name>
</gene>
<dbReference type="AlphaFoldDB" id="A0A6N6RHA7"/>
<dbReference type="EMBL" id="WBVO01000005">
    <property type="protein sequence ID" value="KAB2810132.1"/>
    <property type="molecule type" value="Genomic_DNA"/>
</dbReference>
<dbReference type="PROSITE" id="PS51257">
    <property type="entry name" value="PROKAR_LIPOPROTEIN"/>
    <property type="match status" value="1"/>
</dbReference>
<proteinExistence type="predicted"/>
<reference evidence="2 3" key="1">
    <citation type="submission" date="2019-09" db="EMBL/GenBank/DDBJ databases">
        <title>Genomes of family Cryomorphaceae.</title>
        <authorList>
            <person name="Bowman J.P."/>
        </authorList>
    </citation>
    <scope>NUCLEOTIDE SEQUENCE [LARGE SCALE GENOMIC DNA]</scope>
    <source>
        <strain evidence="2 3">LMG 25704</strain>
    </source>
</reference>
<evidence type="ECO:0000313" key="2">
    <source>
        <dbReference type="EMBL" id="KAB2810132.1"/>
    </source>
</evidence>
<evidence type="ECO:0000313" key="3">
    <source>
        <dbReference type="Proteomes" id="UP000468650"/>
    </source>
</evidence>
<feature type="chain" id="PRO_5026821139" evidence="1">
    <location>
        <begin position="24"/>
        <end position="122"/>
    </location>
</feature>
<dbReference type="RefSeq" id="WP_151667276.1">
    <property type="nucleotide sequence ID" value="NZ_WBVO01000005.1"/>
</dbReference>
<evidence type="ECO:0000256" key="1">
    <source>
        <dbReference type="SAM" id="SignalP"/>
    </source>
</evidence>
<comment type="caution">
    <text evidence="2">The sequence shown here is derived from an EMBL/GenBank/DDBJ whole genome shotgun (WGS) entry which is preliminary data.</text>
</comment>
<accession>A0A6N6RHA7</accession>
<sequence length="122" mass="13327">MRKLLLGLFVASTLLFITGCNEATPIEDGRATLYVYSEDGRAIQNALVVFRSPVDVPNGLEVYKYTEIDGSAFVKWSYDVFADVEVSKAGLRSCTAIQIEPGKTTEKDLILLPTDHPANGCP</sequence>
<protein>
    <submittedName>
        <fullName evidence="2">Uncharacterized protein</fullName>
    </submittedName>
</protein>
<keyword evidence="1" id="KW-0732">Signal</keyword>
<organism evidence="2 3">
    <name type="scientific">Phaeocystidibacter luteus</name>
    <dbReference type="NCBI Taxonomy" id="911197"/>
    <lineage>
        <taxon>Bacteria</taxon>
        <taxon>Pseudomonadati</taxon>
        <taxon>Bacteroidota</taxon>
        <taxon>Flavobacteriia</taxon>
        <taxon>Flavobacteriales</taxon>
        <taxon>Phaeocystidibacteraceae</taxon>
        <taxon>Phaeocystidibacter</taxon>
    </lineage>
</organism>
<feature type="signal peptide" evidence="1">
    <location>
        <begin position="1"/>
        <end position="23"/>
    </location>
</feature>
<keyword evidence="3" id="KW-1185">Reference proteome</keyword>
<name>A0A6N6RHA7_9FLAO</name>
<dbReference type="OrthoDB" id="9849172at2"/>
<dbReference type="Proteomes" id="UP000468650">
    <property type="component" value="Unassembled WGS sequence"/>
</dbReference>